<dbReference type="InterPro" id="IPR021708">
    <property type="entry name" value="DUF3291"/>
</dbReference>
<feature type="domain" description="DUF3291" evidence="1">
    <location>
        <begin position="7"/>
        <end position="137"/>
    </location>
</feature>
<dbReference type="InterPro" id="IPR011008">
    <property type="entry name" value="Dimeric_a/b-barrel"/>
</dbReference>
<gene>
    <name evidence="2" type="ORF">FG87_39145</name>
</gene>
<evidence type="ECO:0000313" key="2">
    <source>
        <dbReference type="EMBL" id="KIA60100.1"/>
    </source>
</evidence>
<sequence>MSGEYHLAQANILYAVDSLKSETLADFHELALKIDAMARAAPGFVFRLESLFDLPEDPYMLNISVWEDMATLREFTYRGEHAGSLRIRRKWFKPPRGAPSVLWWLPVGSLPDVGESMARLDLLNAKGPTQEAFTFRRAFPPPVSGKD</sequence>
<dbReference type="Pfam" id="PF11695">
    <property type="entry name" value="DUF3291"/>
    <property type="match status" value="1"/>
</dbReference>
<evidence type="ECO:0000313" key="3">
    <source>
        <dbReference type="Proteomes" id="UP000031364"/>
    </source>
</evidence>
<proteinExistence type="predicted"/>
<organism evidence="2 3">
    <name type="scientific">Nocardia vulneris</name>
    <dbReference type="NCBI Taxonomy" id="1141657"/>
    <lineage>
        <taxon>Bacteria</taxon>
        <taxon>Bacillati</taxon>
        <taxon>Actinomycetota</taxon>
        <taxon>Actinomycetes</taxon>
        <taxon>Mycobacteriales</taxon>
        <taxon>Nocardiaceae</taxon>
        <taxon>Nocardia</taxon>
    </lineage>
</organism>
<name>A0ABR4Z446_9NOCA</name>
<accession>A0ABR4Z446</accession>
<dbReference type="SUPFAM" id="SSF54909">
    <property type="entry name" value="Dimeric alpha+beta barrel"/>
    <property type="match status" value="1"/>
</dbReference>
<dbReference type="Proteomes" id="UP000031364">
    <property type="component" value="Unassembled WGS sequence"/>
</dbReference>
<protein>
    <recommendedName>
        <fullName evidence="1">DUF3291 domain-containing protein</fullName>
    </recommendedName>
</protein>
<dbReference type="EMBL" id="JNFP01000080">
    <property type="protein sequence ID" value="KIA60100.1"/>
    <property type="molecule type" value="Genomic_DNA"/>
</dbReference>
<comment type="caution">
    <text evidence="2">The sequence shown here is derived from an EMBL/GenBank/DDBJ whole genome shotgun (WGS) entry which is preliminary data.</text>
</comment>
<dbReference type="GeneID" id="80361676"/>
<evidence type="ECO:0000259" key="1">
    <source>
        <dbReference type="Pfam" id="PF11695"/>
    </source>
</evidence>
<dbReference type="Gene3D" id="3.30.70.100">
    <property type="match status" value="1"/>
</dbReference>
<dbReference type="RefSeq" id="WP_042258236.1">
    <property type="nucleotide sequence ID" value="NZ_BDCI01000001.1"/>
</dbReference>
<keyword evidence="3" id="KW-1185">Reference proteome</keyword>
<reference evidence="2 3" key="1">
    <citation type="journal article" date="2014" name="Int. J. Syst. Evol. Microbiol.">
        <title>Nocardia vulneris sp. nov., isolated from wounds of human patients in North America.</title>
        <authorList>
            <person name="Lasker B.A."/>
            <person name="Bell M."/>
            <person name="Klenk H.P."/>
            <person name="Sproer C."/>
            <person name="Schumann C."/>
            <person name="Schumann P."/>
            <person name="Brown J.M."/>
        </authorList>
    </citation>
    <scope>NUCLEOTIDE SEQUENCE [LARGE SCALE GENOMIC DNA]</scope>
    <source>
        <strain evidence="2 3">W9851</strain>
    </source>
</reference>